<evidence type="ECO:0000313" key="2">
    <source>
        <dbReference type="Proteomes" id="UP001597024"/>
    </source>
</evidence>
<accession>A0ABW3DQ71</accession>
<sequence>MRVSHVRLGRDEYRVLRPDRPPRRAFLYDDRGWALAMHVDREAAAVLAGAWGLAARSRRSLVHLPMRANLPPGELRHDSGLEALDLVLVHHSVRFPPSRWPAVRARLGTGRPHTVSLPEDVFPDADTIDHGRVVHREYHDHLRFAVAARTLFVVGGPEAFRRTGATLIRPLVTEAPSCLAERPDGHFCAEVDFGRWAGSGMLHVEYRRTWDL</sequence>
<organism evidence="1 2">
    <name type="scientific">Streptosporangium algeriense</name>
    <dbReference type="NCBI Taxonomy" id="1682748"/>
    <lineage>
        <taxon>Bacteria</taxon>
        <taxon>Bacillati</taxon>
        <taxon>Actinomycetota</taxon>
        <taxon>Actinomycetes</taxon>
        <taxon>Streptosporangiales</taxon>
        <taxon>Streptosporangiaceae</taxon>
        <taxon>Streptosporangium</taxon>
    </lineage>
</organism>
<reference evidence="2" key="1">
    <citation type="journal article" date="2019" name="Int. J. Syst. Evol. Microbiol.">
        <title>The Global Catalogue of Microorganisms (GCM) 10K type strain sequencing project: providing services to taxonomists for standard genome sequencing and annotation.</title>
        <authorList>
            <consortium name="The Broad Institute Genomics Platform"/>
            <consortium name="The Broad Institute Genome Sequencing Center for Infectious Disease"/>
            <person name="Wu L."/>
            <person name="Ma J."/>
        </authorList>
    </citation>
    <scope>NUCLEOTIDE SEQUENCE [LARGE SCALE GENOMIC DNA]</scope>
    <source>
        <strain evidence="2">CCUG 62974</strain>
    </source>
</reference>
<dbReference type="Proteomes" id="UP001597024">
    <property type="component" value="Unassembled WGS sequence"/>
</dbReference>
<comment type="caution">
    <text evidence="1">The sequence shown here is derived from an EMBL/GenBank/DDBJ whole genome shotgun (WGS) entry which is preliminary data.</text>
</comment>
<proteinExistence type="predicted"/>
<protein>
    <submittedName>
        <fullName evidence="1">Uncharacterized protein</fullName>
    </submittedName>
</protein>
<dbReference type="EMBL" id="JBHTHX010000482">
    <property type="protein sequence ID" value="MFD0885973.1"/>
    <property type="molecule type" value="Genomic_DNA"/>
</dbReference>
<evidence type="ECO:0000313" key="1">
    <source>
        <dbReference type="EMBL" id="MFD0885973.1"/>
    </source>
</evidence>
<gene>
    <name evidence="1" type="ORF">ACFQ08_15600</name>
</gene>
<name>A0ABW3DQ71_9ACTN</name>
<keyword evidence="2" id="KW-1185">Reference proteome</keyword>